<dbReference type="EMBL" id="QUMO01000006">
    <property type="protein sequence ID" value="REF83271.1"/>
    <property type="molecule type" value="Genomic_DNA"/>
</dbReference>
<evidence type="ECO:0000313" key="1">
    <source>
        <dbReference type="EMBL" id="REF83271.1"/>
    </source>
</evidence>
<dbReference type="RefSeq" id="WP_115837819.1">
    <property type="nucleotide sequence ID" value="NZ_CP025086.1"/>
</dbReference>
<proteinExistence type="predicted"/>
<dbReference type="Proteomes" id="UP000256900">
    <property type="component" value="Unassembled WGS sequence"/>
</dbReference>
<dbReference type="AlphaFoldDB" id="A0A3D9YN12"/>
<comment type="caution">
    <text evidence="1">The sequence shown here is derived from an EMBL/GenBank/DDBJ whole genome shotgun (WGS) entry which is preliminary data.</text>
</comment>
<gene>
    <name evidence="1" type="ORF">DES32_3187</name>
</gene>
<protein>
    <submittedName>
        <fullName evidence="1">Uncharacterized protein</fullName>
    </submittedName>
</protein>
<reference evidence="1 2" key="1">
    <citation type="submission" date="2018-08" db="EMBL/GenBank/DDBJ databases">
        <title>Genomic Encyclopedia of Type Strains, Phase IV (KMG-IV): sequencing the most valuable type-strain genomes for metagenomic binning, comparative biology and taxonomic classification.</title>
        <authorList>
            <person name="Goeker M."/>
        </authorList>
    </citation>
    <scope>NUCLEOTIDE SEQUENCE [LARGE SCALE GENOMIC DNA]</scope>
    <source>
        <strain evidence="1 2">BW863</strain>
    </source>
</reference>
<sequence length="118" mass="12711">MTREKLPTRRPGLLRRLIFGGRPWDVQFGITWPRGRVAEIFISSTRSASDIEACARDGAILASRCLQHGDSIEEMAKSITREDDGKPTTIIGAALDLVASEAKKVAADFGLQGGGLGE</sequence>
<name>A0A3D9YN12_9HYPH</name>
<organism evidence="1 2">
    <name type="scientific">Methylovirgula ligni</name>
    <dbReference type="NCBI Taxonomy" id="569860"/>
    <lineage>
        <taxon>Bacteria</taxon>
        <taxon>Pseudomonadati</taxon>
        <taxon>Pseudomonadota</taxon>
        <taxon>Alphaproteobacteria</taxon>
        <taxon>Hyphomicrobiales</taxon>
        <taxon>Beijerinckiaceae</taxon>
        <taxon>Methylovirgula</taxon>
    </lineage>
</organism>
<accession>A0A3D9YN12</accession>
<evidence type="ECO:0000313" key="2">
    <source>
        <dbReference type="Proteomes" id="UP000256900"/>
    </source>
</evidence>
<keyword evidence="2" id="KW-1185">Reference proteome</keyword>